<evidence type="ECO:0000256" key="7">
    <source>
        <dbReference type="ARBA" id="ARBA00023180"/>
    </source>
</evidence>
<dbReference type="Proteomes" id="UP000184356">
    <property type="component" value="Unassembled WGS sequence"/>
</dbReference>
<dbReference type="GO" id="GO:0008422">
    <property type="term" value="F:beta-glucosidase activity"/>
    <property type="evidence" value="ECO:0007669"/>
    <property type="project" value="UniProtKB-EC"/>
</dbReference>
<gene>
    <name evidence="12" type="ORF">ASPSYDRAFT_153380</name>
</gene>
<dbReference type="Pfam" id="PF01915">
    <property type="entry name" value="Glyco_hydro_3_C"/>
    <property type="match status" value="1"/>
</dbReference>
<keyword evidence="13" id="KW-1185">Reference proteome</keyword>
<dbReference type="STRING" id="1036612.A0A1L9TF31"/>
<dbReference type="VEuPathDB" id="FungiDB:ASPSYDRAFT_153380"/>
<organism evidence="12 13">
    <name type="scientific">Aspergillus sydowii CBS 593.65</name>
    <dbReference type="NCBI Taxonomy" id="1036612"/>
    <lineage>
        <taxon>Eukaryota</taxon>
        <taxon>Fungi</taxon>
        <taxon>Dikarya</taxon>
        <taxon>Ascomycota</taxon>
        <taxon>Pezizomycotina</taxon>
        <taxon>Eurotiomycetes</taxon>
        <taxon>Eurotiomycetidae</taxon>
        <taxon>Eurotiales</taxon>
        <taxon>Aspergillaceae</taxon>
        <taxon>Aspergillus</taxon>
        <taxon>Aspergillus subgen. Nidulantes</taxon>
    </lineage>
</organism>
<comment type="pathway">
    <text evidence="2">Glycan metabolism; cellulose degradation.</text>
</comment>
<dbReference type="InterPro" id="IPR002772">
    <property type="entry name" value="Glyco_hydro_3_C"/>
</dbReference>
<dbReference type="Pfam" id="PF14310">
    <property type="entry name" value="Fn3-like"/>
    <property type="match status" value="1"/>
</dbReference>
<keyword evidence="10" id="KW-0624">Polysaccharide degradation</keyword>
<dbReference type="OrthoDB" id="47059at2759"/>
<evidence type="ECO:0000256" key="10">
    <source>
        <dbReference type="ARBA" id="ARBA00023326"/>
    </source>
</evidence>
<dbReference type="PANTHER" id="PTHR42715">
    <property type="entry name" value="BETA-GLUCOSIDASE"/>
    <property type="match status" value="1"/>
</dbReference>
<dbReference type="GeneID" id="63758351"/>
<comment type="similarity">
    <text evidence="3">Belongs to the glycosyl hydrolase 3 family.</text>
</comment>
<feature type="domain" description="PA14" evidence="11">
    <location>
        <begin position="401"/>
        <end position="550"/>
    </location>
</feature>
<dbReference type="GO" id="GO:0030245">
    <property type="term" value="P:cellulose catabolic process"/>
    <property type="evidence" value="ECO:0007669"/>
    <property type="project" value="UniProtKB-UniPathway"/>
</dbReference>
<dbReference type="PROSITE" id="PS51820">
    <property type="entry name" value="PA14"/>
    <property type="match status" value="1"/>
</dbReference>
<dbReference type="InterPro" id="IPR037524">
    <property type="entry name" value="PA14/GLEYA"/>
</dbReference>
<evidence type="ECO:0000256" key="1">
    <source>
        <dbReference type="ARBA" id="ARBA00000448"/>
    </source>
</evidence>
<dbReference type="SMART" id="SM01217">
    <property type="entry name" value="Fn3_like"/>
    <property type="match status" value="1"/>
</dbReference>
<dbReference type="Gene3D" id="3.20.20.300">
    <property type="entry name" value="Glycoside hydrolase, family 3, N-terminal domain"/>
    <property type="match status" value="1"/>
</dbReference>
<dbReference type="InterPro" id="IPR013783">
    <property type="entry name" value="Ig-like_fold"/>
</dbReference>
<dbReference type="InterPro" id="IPR001764">
    <property type="entry name" value="Glyco_hydro_3_N"/>
</dbReference>
<comment type="catalytic activity">
    <reaction evidence="1">
        <text>Hydrolysis of terminal, non-reducing beta-D-glucosyl residues with release of beta-D-glucose.</text>
        <dbReference type="EC" id="3.2.1.21"/>
    </reaction>
</comment>
<keyword evidence="8" id="KW-0119">Carbohydrate metabolism</keyword>
<dbReference type="PANTHER" id="PTHR42715:SF3">
    <property type="entry name" value="BETA-GLUCOSIDASE B-RELATED"/>
    <property type="match status" value="1"/>
</dbReference>
<proteinExistence type="inferred from homology"/>
<sequence length="852" mass="94134">MESQSVQTLLSKLTLEEKVSLLAAVDWWRTPVIKRDDVFVPHIKTTDGPNGARGESYVSGIKAACFPCGSSLGASFDRDLLFRIGQEIAKETQSKAANVLLAPTLNVIRSPRGGRNYETYSEDPVVLGVLSAAFINGCQSMGIAATPKHFVANETENNRTVLSAQIDEQTLREVYLLPFQLLMKRSKPWCLMTSYNRVNGTYVSDDNRLVNGIARQEWGFDGVVVSDWMGVYSTADCINAGVDLEMPGPTKWRGDKLLKVIEDGLVSEDTIDASATRVLELAKHLGRFENPEEPPELALQNPERDRFIATAGAEGMVLLKNDNDVLPLPNCATVAVIGHHALNAALGGGGSARVDSLRAISPVQGLKDAGFKVIEAPGVPVFGALPHADETIIYEPSTKAQTAEPVTLEWFNGNVIGQNLAHEETKALPEYMIKEKWPSYLSAEYCSRMTFDIRPSTSGEHILSVISTGPAICYIDGERVFTRFQETDLKPESFYFFKSQLERRFTYPMQAGQFYTLTLESWNTDPDILNGPRLKSRMFQGSALRFHEFINFPSRMENARSVASQASHAIVCIGTTTEIESEGFDRTSFALSQSQYDQILAVASANPNTIVANFSGSPVDLTPFVSKVPALIQAWFPGQEAGHSLALVLSGAVNPSGRLPFSWPAQDEDNPTFGNFPCDQDNIVRYAEGLDVGYRYYDRQDTPTPLFPFGFGLGYGTDFRVSNLRLLDPNSWSLGSDPEGLIRFTCSVKNHGIRSGATVLQYYISIPQPSTNGGRDRPLKELKEFQKLALKPGEEREITVSLDKYAVSYYNVQEKCWQVDAARYILSVGLSAEHIFQVMEFELGKGFQWTGL</sequence>
<reference evidence="13" key="1">
    <citation type="journal article" date="2017" name="Genome Biol.">
        <title>Comparative genomics reveals high biological diversity and specific adaptations in the industrially and medically important fungal genus Aspergillus.</title>
        <authorList>
            <person name="de Vries R.P."/>
            <person name="Riley R."/>
            <person name="Wiebenga A."/>
            <person name="Aguilar-Osorio G."/>
            <person name="Amillis S."/>
            <person name="Uchima C.A."/>
            <person name="Anderluh G."/>
            <person name="Asadollahi M."/>
            <person name="Askin M."/>
            <person name="Barry K."/>
            <person name="Battaglia E."/>
            <person name="Bayram O."/>
            <person name="Benocci T."/>
            <person name="Braus-Stromeyer S.A."/>
            <person name="Caldana C."/>
            <person name="Canovas D."/>
            <person name="Cerqueira G.C."/>
            <person name="Chen F."/>
            <person name="Chen W."/>
            <person name="Choi C."/>
            <person name="Clum A."/>
            <person name="Dos Santos R.A."/>
            <person name="Damasio A.R."/>
            <person name="Diallinas G."/>
            <person name="Emri T."/>
            <person name="Fekete E."/>
            <person name="Flipphi M."/>
            <person name="Freyberg S."/>
            <person name="Gallo A."/>
            <person name="Gournas C."/>
            <person name="Habgood R."/>
            <person name="Hainaut M."/>
            <person name="Harispe M.L."/>
            <person name="Henrissat B."/>
            <person name="Hilden K.S."/>
            <person name="Hope R."/>
            <person name="Hossain A."/>
            <person name="Karabika E."/>
            <person name="Karaffa L."/>
            <person name="Karanyi Z."/>
            <person name="Krasevec N."/>
            <person name="Kuo A."/>
            <person name="Kusch H."/>
            <person name="LaButti K."/>
            <person name="Lagendijk E.L."/>
            <person name="Lapidus A."/>
            <person name="Levasseur A."/>
            <person name="Lindquist E."/>
            <person name="Lipzen A."/>
            <person name="Logrieco A.F."/>
            <person name="MacCabe A."/>
            <person name="Maekelae M.R."/>
            <person name="Malavazi I."/>
            <person name="Melin P."/>
            <person name="Meyer V."/>
            <person name="Mielnichuk N."/>
            <person name="Miskei M."/>
            <person name="Molnar A.P."/>
            <person name="Mule G."/>
            <person name="Ngan C.Y."/>
            <person name="Orejas M."/>
            <person name="Orosz E."/>
            <person name="Ouedraogo J.P."/>
            <person name="Overkamp K.M."/>
            <person name="Park H.-S."/>
            <person name="Perrone G."/>
            <person name="Piumi F."/>
            <person name="Punt P.J."/>
            <person name="Ram A.F."/>
            <person name="Ramon A."/>
            <person name="Rauscher S."/>
            <person name="Record E."/>
            <person name="Riano-Pachon D.M."/>
            <person name="Robert V."/>
            <person name="Roehrig J."/>
            <person name="Ruller R."/>
            <person name="Salamov A."/>
            <person name="Salih N.S."/>
            <person name="Samson R.A."/>
            <person name="Sandor E."/>
            <person name="Sanguinetti M."/>
            <person name="Schuetze T."/>
            <person name="Sepcic K."/>
            <person name="Shelest E."/>
            <person name="Sherlock G."/>
            <person name="Sophianopoulou V."/>
            <person name="Squina F.M."/>
            <person name="Sun H."/>
            <person name="Susca A."/>
            <person name="Todd R.B."/>
            <person name="Tsang A."/>
            <person name="Unkles S.E."/>
            <person name="van de Wiele N."/>
            <person name="van Rossen-Uffink D."/>
            <person name="Oliveira J.V."/>
            <person name="Vesth T.C."/>
            <person name="Visser J."/>
            <person name="Yu J.-H."/>
            <person name="Zhou M."/>
            <person name="Andersen M.R."/>
            <person name="Archer D.B."/>
            <person name="Baker S.E."/>
            <person name="Benoit I."/>
            <person name="Brakhage A.A."/>
            <person name="Braus G.H."/>
            <person name="Fischer R."/>
            <person name="Frisvad J.C."/>
            <person name="Goldman G.H."/>
            <person name="Houbraken J."/>
            <person name="Oakley B."/>
            <person name="Pocsi I."/>
            <person name="Scazzocchio C."/>
            <person name="Seiboth B."/>
            <person name="vanKuyk P.A."/>
            <person name="Wortman J."/>
            <person name="Dyer P.S."/>
            <person name="Grigoriev I.V."/>
        </authorList>
    </citation>
    <scope>NUCLEOTIDE SEQUENCE [LARGE SCALE GENOMIC DNA]</scope>
    <source>
        <strain evidence="13">CBS 593.65</strain>
    </source>
</reference>
<accession>A0A1L9TF31</accession>
<dbReference type="InterPro" id="IPR017853">
    <property type="entry name" value="GH"/>
</dbReference>
<dbReference type="EC" id="3.2.1.21" evidence="4"/>
<dbReference type="SUPFAM" id="SSF51445">
    <property type="entry name" value="(Trans)glycosidases"/>
    <property type="match status" value="1"/>
</dbReference>
<dbReference type="Pfam" id="PF00933">
    <property type="entry name" value="Glyco_hydro_3"/>
    <property type="match status" value="1"/>
</dbReference>
<dbReference type="Gene3D" id="3.40.50.1700">
    <property type="entry name" value="Glycoside hydrolase family 3 C-terminal domain"/>
    <property type="match status" value="1"/>
</dbReference>
<dbReference type="UniPathway" id="UPA00696"/>
<keyword evidence="5" id="KW-0378">Hydrolase</keyword>
<evidence type="ECO:0000256" key="2">
    <source>
        <dbReference type="ARBA" id="ARBA00004987"/>
    </source>
</evidence>
<evidence type="ECO:0000313" key="13">
    <source>
        <dbReference type="Proteomes" id="UP000184356"/>
    </source>
</evidence>
<keyword evidence="7" id="KW-0325">Glycoprotein</keyword>
<dbReference type="InterPro" id="IPR026891">
    <property type="entry name" value="Fn3-like"/>
</dbReference>
<keyword evidence="6" id="KW-0136">Cellulose degradation</keyword>
<evidence type="ECO:0000256" key="8">
    <source>
        <dbReference type="ARBA" id="ARBA00023277"/>
    </source>
</evidence>
<dbReference type="AlphaFoldDB" id="A0A1L9TF31"/>
<keyword evidence="9" id="KW-0326">Glycosidase</keyword>
<evidence type="ECO:0000259" key="11">
    <source>
        <dbReference type="PROSITE" id="PS51820"/>
    </source>
</evidence>
<dbReference type="PRINTS" id="PR00133">
    <property type="entry name" value="GLHYDRLASE3"/>
</dbReference>
<dbReference type="InterPro" id="IPR036881">
    <property type="entry name" value="Glyco_hydro_3_C_sf"/>
</dbReference>
<dbReference type="RefSeq" id="XP_040701850.1">
    <property type="nucleotide sequence ID" value="XM_040842278.1"/>
</dbReference>
<evidence type="ECO:0000256" key="5">
    <source>
        <dbReference type="ARBA" id="ARBA00022801"/>
    </source>
</evidence>
<protein>
    <recommendedName>
        <fullName evidence="4">beta-glucosidase</fullName>
        <ecNumber evidence="4">3.2.1.21</ecNumber>
    </recommendedName>
</protein>
<name>A0A1L9TF31_9EURO</name>
<evidence type="ECO:0000256" key="9">
    <source>
        <dbReference type="ARBA" id="ARBA00023295"/>
    </source>
</evidence>
<dbReference type="Gene3D" id="2.60.40.10">
    <property type="entry name" value="Immunoglobulins"/>
    <property type="match status" value="1"/>
</dbReference>
<dbReference type="EMBL" id="KV878587">
    <property type="protein sequence ID" value="OJJ58044.1"/>
    <property type="molecule type" value="Genomic_DNA"/>
</dbReference>
<evidence type="ECO:0000256" key="6">
    <source>
        <dbReference type="ARBA" id="ARBA00023001"/>
    </source>
</evidence>
<dbReference type="InterPro" id="IPR036962">
    <property type="entry name" value="Glyco_hydro_3_N_sf"/>
</dbReference>
<evidence type="ECO:0000256" key="4">
    <source>
        <dbReference type="ARBA" id="ARBA00012744"/>
    </source>
</evidence>
<dbReference type="InterPro" id="IPR050288">
    <property type="entry name" value="Cellulose_deg_GH3"/>
</dbReference>
<dbReference type="SUPFAM" id="SSF52279">
    <property type="entry name" value="Beta-D-glucan exohydrolase, C-terminal domain"/>
    <property type="match status" value="1"/>
</dbReference>
<dbReference type="Gene3D" id="2.60.120.260">
    <property type="entry name" value="Galactose-binding domain-like"/>
    <property type="match status" value="1"/>
</dbReference>
<evidence type="ECO:0000256" key="3">
    <source>
        <dbReference type="ARBA" id="ARBA00005336"/>
    </source>
</evidence>
<evidence type="ECO:0000313" key="12">
    <source>
        <dbReference type="EMBL" id="OJJ58044.1"/>
    </source>
</evidence>